<gene>
    <name evidence="2" type="ORF">ACFQ11_22075</name>
</gene>
<evidence type="ECO:0000313" key="3">
    <source>
        <dbReference type="Proteomes" id="UP001596972"/>
    </source>
</evidence>
<name>A0ABW3ERV7_9ACTN</name>
<evidence type="ECO:0008006" key="4">
    <source>
        <dbReference type="Google" id="ProtNLM"/>
    </source>
</evidence>
<evidence type="ECO:0000256" key="1">
    <source>
        <dbReference type="SAM" id="MobiDB-lite"/>
    </source>
</evidence>
<reference evidence="3" key="1">
    <citation type="journal article" date="2019" name="Int. J. Syst. Evol. Microbiol.">
        <title>The Global Catalogue of Microorganisms (GCM) 10K type strain sequencing project: providing services to taxonomists for standard genome sequencing and annotation.</title>
        <authorList>
            <consortium name="The Broad Institute Genomics Platform"/>
            <consortium name="The Broad Institute Genome Sequencing Center for Infectious Disease"/>
            <person name="Wu L."/>
            <person name="Ma J."/>
        </authorList>
    </citation>
    <scope>NUCLEOTIDE SEQUENCE [LARGE SCALE GENOMIC DNA]</scope>
    <source>
        <strain evidence="3">JCM 31202</strain>
    </source>
</reference>
<comment type="caution">
    <text evidence="2">The sequence shown here is derived from an EMBL/GenBank/DDBJ whole genome shotgun (WGS) entry which is preliminary data.</text>
</comment>
<proteinExistence type="predicted"/>
<dbReference type="RefSeq" id="WP_378301562.1">
    <property type="nucleotide sequence ID" value="NZ_JBHTJA010000048.1"/>
</dbReference>
<organism evidence="2 3">
    <name type="scientific">Actinomadura sediminis</name>
    <dbReference type="NCBI Taxonomy" id="1038904"/>
    <lineage>
        <taxon>Bacteria</taxon>
        <taxon>Bacillati</taxon>
        <taxon>Actinomycetota</taxon>
        <taxon>Actinomycetes</taxon>
        <taxon>Streptosporangiales</taxon>
        <taxon>Thermomonosporaceae</taxon>
        <taxon>Actinomadura</taxon>
    </lineage>
</organism>
<protein>
    <recommendedName>
        <fullName evidence="4">GTPase activator</fullName>
    </recommendedName>
</protein>
<keyword evidence="3" id="KW-1185">Reference proteome</keyword>
<dbReference type="Proteomes" id="UP001596972">
    <property type="component" value="Unassembled WGS sequence"/>
</dbReference>
<sequence>MRKDEERGPGAASGREDRPHERIVPGTASAAEGYEDEDEQGTRTGDPTAGVERDDEPGRGSDR</sequence>
<accession>A0ABW3ERV7</accession>
<dbReference type="EMBL" id="JBHTJA010000048">
    <property type="protein sequence ID" value="MFD0903098.1"/>
    <property type="molecule type" value="Genomic_DNA"/>
</dbReference>
<feature type="compositionally biased region" description="Basic and acidic residues" evidence="1">
    <location>
        <begin position="1"/>
        <end position="23"/>
    </location>
</feature>
<feature type="region of interest" description="Disordered" evidence="1">
    <location>
        <begin position="1"/>
        <end position="63"/>
    </location>
</feature>
<evidence type="ECO:0000313" key="2">
    <source>
        <dbReference type="EMBL" id="MFD0903098.1"/>
    </source>
</evidence>